<evidence type="ECO:0000313" key="1">
    <source>
        <dbReference type="EMBL" id="KAI3779300.1"/>
    </source>
</evidence>
<organism evidence="1 2">
    <name type="scientific">Cichorium intybus</name>
    <name type="common">Chicory</name>
    <dbReference type="NCBI Taxonomy" id="13427"/>
    <lineage>
        <taxon>Eukaryota</taxon>
        <taxon>Viridiplantae</taxon>
        <taxon>Streptophyta</taxon>
        <taxon>Embryophyta</taxon>
        <taxon>Tracheophyta</taxon>
        <taxon>Spermatophyta</taxon>
        <taxon>Magnoliopsida</taxon>
        <taxon>eudicotyledons</taxon>
        <taxon>Gunneridae</taxon>
        <taxon>Pentapetalae</taxon>
        <taxon>asterids</taxon>
        <taxon>campanulids</taxon>
        <taxon>Asterales</taxon>
        <taxon>Asteraceae</taxon>
        <taxon>Cichorioideae</taxon>
        <taxon>Cichorieae</taxon>
        <taxon>Cichoriinae</taxon>
        <taxon>Cichorium</taxon>
    </lineage>
</organism>
<name>A0ACB9G8C0_CICIN</name>
<accession>A0ACB9G8C0</accession>
<protein>
    <submittedName>
        <fullName evidence="1">Uncharacterized protein</fullName>
    </submittedName>
</protein>
<comment type="caution">
    <text evidence="1">The sequence shown here is derived from an EMBL/GenBank/DDBJ whole genome shotgun (WGS) entry which is preliminary data.</text>
</comment>
<reference evidence="2" key="1">
    <citation type="journal article" date="2022" name="Mol. Ecol. Resour.">
        <title>The genomes of chicory, endive, great burdock and yacon provide insights into Asteraceae palaeo-polyploidization history and plant inulin production.</title>
        <authorList>
            <person name="Fan W."/>
            <person name="Wang S."/>
            <person name="Wang H."/>
            <person name="Wang A."/>
            <person name="Jiang F."/>
            <person name="Liu H."/>
            <person name="Zhao H."/>
            <person name="Xu D."/>
            <person name="Zhang Y."/>
        </authorList>
    </citation>
    <scope>NUCLEOTIDE SEQUENCE [LARGE SCALE GENOMIC DNA]</scope>
    <source>
        <strain evidence="2">cv. Punajuju</strain>
    </source>
</reference>
<proteinExistence type="predicted"/>
<sequence length="183" mass="20912">MWNPITHNLSRLWGGVPSIYLHESYSPVKPIECDQQTMMQSLSIWDRTNLFSGLKSWSSSSINKDNILFASGKPQGTHMKEASSGLSSQHTSQSSLFNDLQQCYLQKRRQVETRYRILIKVMLMSCKGKVVNEPPEVHCPVVEMPTRSKLSCLSWNKHTKNHIASSDYEGIVTIWDVNTRQVI</sequence>
<reference evidence="1 2" key="2">
    <citation type="journal article" date="2022" name="Mol. Ecol. Resour.">
        <title>The genomes of chicory, endive, great burdock and yacon provide insights into Asteraceae paleo-polyploidization history and plant inulin production.</title>
        <authorList>
            <person name="Fan W."/>
            <person name="Wang S."/>
            <person name="Wang H."/>
            <person name="Wang A."/>
            <person name="Jiang F."/>
            <person name="Liu H."/>
            <person name="Zhao H."/>
            <person name="Xu D."/>
            <person name="Zhang Y."/>
        </authorList>
    </citation>
    <scope>NUCLEOTIDE SEQUENCE [LARGE SCALE GENOMIC DNA]</scope>
    <source>
        <strain evidence="2">cv. Punajuju</strain>
        <tissue evidence="1">Leaves</tissue>
    </source>
</reference>
<dbReference type="Proteomes" id="UP001055811">
    <property type="component" value="Linkage Group LG02"/>
</dbReference>
<keyword evidence="2" id="KW-1185">Reference proteome</keyword>
<evidence type="ECO:0000313" key="2">
    <source>
        <dbReference type="Proteomes" id="UP001055811"/>
    </source>
</evidence>
<dbReference type="EMBL" id="CM042010">
    <property type="protein sequence ID" value="KAI3779300.1"/>
    <property type="molecule type" value="Genomic_DNA"/>
</dbReference>
<gene>
    <name evidence="1" type="ORF">L2E82_08967</name>
</gene>